<dbReference type="Proteomes" id="UP000738349">
    <property type="component" value="Unassembled WGS sequence"/>
</dbReference>
<sequence length="328" mass="35089">MMLASELAPVPTSIADEGPGYRPEADGLSAWTSTLRDHCHGSCSAGGFGRSTAMTTRCMARPLERECCESFGMPELYSVPIPATSDNSHGDVDNARPSWNSDVEYSQLRIPLPSLPNWPCLLHALSLTLFRRPSSTPRTEARLSGAEAAEPHLRTTLNGLPLACKIELMDPSPISTPWFSFSSPSPGITNFGQVTATALPSSRTRCLGARSAVGCSGASGGKNYRMVSQKWLSNSGGSIPQTGPIPRGLEPCNKFFEEPCCMVFRASPKPRTSGFDFGRRVALADGGVTSLDPRSPTVFGAFSGFRDVSRQLPRPDTHEAAPSTPTKP</sequence>
<organism evidence="2 3">
    <name type="scientific">Dactylonectria macrodidyma</name>
    <dbReference type="NCBI Taxonomy" id="307937"/>
    <lineage>
        <taxon>Eukaryota</taxon>
        <taxon>Fungi</taxon>
        <taxon>Dikarya</taxon>
        <taxon>Ascomycota</taxon>
        <taxon>Pezizomycotina</taxon>
        <taxon>Sordariomycetes</taxon>
        <taxon>Hypocreomycetidae</taxon>
        <taxon>Hypocreales</taxon>
        <taxon>Nectriaceae</taxon>
        <taxon>Dactylonectria</taxon>
    </lineage>
</organism>
<dbReference type="AlphaFoldDB" id="A0A9P9DP86"/>
<evidence type="ECO:0000313" key="3">
    <source>
        <dbReference type="Proteomes" id="UP000738349"/>
    </source>
</evidence>
<keyword evidence="3" id="KW-1185">Reference proteome</keyword>
<proteinExistence type="predicted"/>
<evidence type="ECO:0000313" key="2">
    <source>
        <dbReference type="EMBL" id="KAH7122863.1"/>
    </source>
</evidence>
<reference evidence="2" key="1">
    <citation type="journal article" date="2021" name="Nat. Commun.">
        <title>Genetic determinants of endophytism in the Arabidopsis root mycobiome.</title>
        <authorList>
            <person name="Mesny F."/>
            <person name="Miyauchi S."/>
            <person name="Thiergart T."/>
            <person name="Pickel B."/>
            <person name="Atanasova L."/>
            <person name="Karlsson M."/>
            <person name="Huettel B."/>
            <person name="Barry K.W."/>
            <person name="Haridas S."/>
            <person name="Chen C."/>
            <person name="Bauer D."/>
            <person name="Andreopoulos W."/>
            <person name="Pangilinan J."/>
            <person name="LaButti K."/>
            <person name="Riley R."/>
            <person name="Lipzen A."/>
            <person name="Clum A."/>
            <person name="Drula E."/>
            <person name="Henrissat B."/>
            <person name="Kohler A."/>
            <person name="Grigoriev I.V."/>
            <person name="Martin F.M."/>
            <person name="Hacquard S."/>
        </authorList>
    </citation>
    <scope>NUCLEOTIDE SEQUENCE</scope>
    <source>
        <strain evidence="2">MPI-CAGE-AT-0147</strain>
    </source>
</reference>
<feature type="compositionally biased region" description="Basic and acidic residues" evidence="1">
    <location>
        <begin position="307"/>
        <end position="319"/>
    </location>
</feature>
<feature type="region of interest" description="Disordered" evidence="1">
    <location>
        <begin position="306"/>
        <end position="328"/>
    </location>
</feature>
<evidence type="ECO:0000256" key="1">
    <source>
        <dbReference type="SAM" id="MobiDB-lite"/>
    </source>
</evidence>
<protein>
    <submittedName>
        <fullName evidence="2">Uncharacterized protein</fullName>
    </submittedName>
</protein>
<dbReference type="EMBL" id="JAGMUV010000023">
    <property type="protein sequence ID" value="KAH7122863.1"/>
    <property type="molecule type" value="Genomic_DNA"/>
</dbReference>
<gene>
    <name evidence="2" type="ORF">EDB81DRAFT_912940</name>
</gene>
<dbReference type="OrthoDB" id="10567810at2759"/>
<comment type="caution">
    <text evidence="2">The sequence shown here is derived from an EMBL/GenBank/DDBJ whole genome shotgun (WGS) entry which is preliminary data.</text>
</comment>
<name>A0A9P9DP86_9HYPO</name>
<accession>A0A9P9DP86</accession>